<dbReference type="GO" id="GO:0005829">
    <property type="term" value="C:cytosol"/>
    <property type="evidence" value="ECO:0007669"/>
    <property type="project" value="TreeGrafter"/>
</dbReference>
<keyword evidence="3" id="KW-0808">Transferase</keyword>
<dbReference type="Proteomes" id="UP000229966">
    <property type="component" value="Unassembled WGS sequence"/>
</dbReference>
<dbReference type="Gene3D" id="3.30.572.10">
    <property type="entry name" value="Thymidylate synthase/dCMP hydroxymethylase domain"/>
    <property type="match status" value="2"/>
</dbReference>
<dbReference type="GO" id="GO:0004799">
    <property type="term" value="F:thymidylate synthase activity"/>
    <property type="evidence" value="ECO:0007669"/>
    <property type="project" value="UniProtKB-UniRule"/>
</dbReference>
<dbReference type="CDD" id="cd00351">
    <property type="entry name" value="TS_Pyrimidine_HMase"/>
    <property type="match status" value="1"/>
</dbReference>
<dbReference type="NCBIfam" id="TIGR03284">
    <property type="entry name" value="thym_sym"/>
    <property type="match status" value="1"/>
</dbReference>
<dbReference type="SUPFAM" id="SSF55831">
    <property type="entry name" value="Thymidylate synthase/dCMP hydroxymethylase"/>
    <property type="match status" value="1"/>
</dbReference>
<protein>
    <recommendedName>
        <fullName evidence="1 4">Thymidylate synthase</fullName>
        <ecNumber evidence="1 4">2.1.1.45</ecNumber>
    </recommendedName>
</protein>
<dbReference type="PANTHER" id="PTHR11548:SF9">
    <property type="entry name" value="THYMIDYLATE SYNTHASE"/>
    <property type="match status" value="1"/>
</dbReference>
<evidence type="ECO:0000256" key="3">
    <source>
        <dbReference type="ARBA" id="ARBA00022679"/>
    </source>
</evidence>
<accession>A0A2M7CJ97</accession>
<comment type="caution">
    <text evidence="6">The sequence shown here is derived from an EMBL/GenBank/DDBJ whole genome shotgun (WGS) entry which is preliminary data.</text>
</comment>
<evidence type="ECO:0000256" key="2">
    <source>
        <dbReference type="ARBA" id="ARBA00022603"/>
    </source>
</evidence>
<dbReference type="AlphaFoldDB" id="A0A2M7CJ97"/>
<evidence type="ECO:0000313" key="6">
    <source>
        <dbReference type="EMBL" id="PIV25718.1"/>
    </source>
</evidence>
<dbReference type="PANTHER" id="PTHR11548">
    <property type="entry name" value="THYMIDYLATE SYNTHASE 1"/>
    <property type="match status" value="1"/>
</dbReference>
<dbReference type="InterPro" id="IPR036926">
    <property type="entry name" value="Thymidate_synth/dCMP_Mease_sf"/>
</dbReference>
<dbReference type="InterPro" id="IPR000398">
    <property type="entry name" value="Thymidylate_synthase"/>
</dbReference>
<dbReference type="InterPro" id="IPR023451">
    <property type="entry name" value="Thymidate_synth/dCMP_Mease_dom"/>
</dbReference>
<evidence type="ECO:0000256" key="4">
    <source>
        <dbReference type="NCBIfam" id="TIGR03284"/>
    </source>
</evidence>
<organism evidence="6 7">
    <name type="scientific">Candidatus Berkelbacteria bacterium CG03_land_8_20_14_0_80_40_36</name>
    <dbReference type="NCBI Taxonomy" id="1974509"/>
    <lineage>
        <taxon>Bacteria</taxon>
        <taxon>Candidatus Berkelbacteria</taxon>
    </lineage>
</organism>
<name>A0A2M7CJ97_9BACT</name>
<gene>
    <name evidence="6" type="primary">thyA</name>
    <name evidence="6" type="ORF">COS38_00190</name>
</gene>
<dbReference type="GO" id="GO:0032259">
    <property type="term" value="P:methylation"/>
    <property type="evidence" value="ECO:0007669"/>
    <property type="project" value="UniProtKB-KW"/>
</dbReference>
<reference evidence="7" key="1">
    <citation type="submission" date="2017-09" db="EMBL/GenBank/DDBJ databases">
        <title>Depth-based differentiation of microbial function through sediment-hosted aquifers and enrichment of novel symbionts in the deep terrestrial subsurface.</title>
        <authorList>
            <person name="Probst A.J."/>
            <person name="Ladd B."/>
            <person name="Jarett J.K."/>
            <person name="Geller-Mcgrath D.E."/>
            <person name="Sieber C.M.K."/>
            <person name="Emerson J.B."/>
            <person name="Anantharaman K."/>
            <person name="Thomas B.C."/>
            <person name="Malmstrom R."/>
            <person name="Stieglmeier M."/>
            <person name="Klingl A."/>
            <person name="Woyke T."/>
            <person name="Ryan C.M."/>
            <person name="Banfield J.F."/>
        </authorList>
    </citation>
    <scope>NUCLEOTIDE SEQUENCE [LARGE SCALE GENOMIC DNA]</scope>
</reference>
<dbReference type="InterPro" id="IPR045097">
    <property type="entry name" value="Thymidate_synth/dCMP_Mease"/>
</dbReference>
<dbReference type="EMBL" id="PEUM01000005">
    <property type="protein sequence ID" value="PIV25718.1"/>
    <property type="molecule type" value="Genomic_DNA"/>
</dbReference>
<dbReference type="Pfam" id="PF00303">
    <property type="entry name" value="Thymidylat_synt"/>
    <property type="match status" value="1"/>
</dbReference>
<proteinExistence type="predicted"/>
<evidence type="ECO:0000259" key="5">
    <source>
        <dbReference type="Pfam" id="PF00303"/>
    </source>
</evidence>
<evidence type="ECO:0000256" key="1">
    <source>
        <dbReference type="ARBA" id="ARBA00011947"/>
    </source>
</evidence>
<keyword evidence="2" id="KW-0489">Methyltransferase</keyword>
<feature type="domain" description="Thymidylate synthase/dCMP hydroxymethylase" evidence="5">
    <location>
        <begin position="2"/>
        <end position="112"/>
    </location>
</feature>
<evidence type="ECO:0000313" key="7">
    <source>
        <dbReference type="Proteomes" id="UP000229966"/>
    </source>
</evidence>
<sequence length="163" mass="18973">MKQYLDLLDKTLKTGERRSDRTGVGTISLFGAQSRYYLSKNFPLLTTKKIFLKAVIYELLWFLKGDTNVKYLNNHGVGIWDEWADKTGELGPIYGKQWTAWKANNGAKINHLKQVKLQLSRKPRCLPRIRLNPKVKNIFKFNYEDFEVINYNPYLSIKASIAI</sequence>
<dbReference type="EC" id="2.1.1.45" evidence="1 4"/>
<dbReference type="GO" id="GO:0006231">
    <property type="term" value="P:dTMP biosynthetic process"/>
    <property type="evidence" value="ECO:0007669"/>
    <property type="project" value="InterPro"/>
</dbReference>